<dbReference type="EMBL" id="CM056742">
    <property type="protein sequence ID" value="KAJ8680376.1"/>
    <property type="molecule type" value="Genomic_DNA"/>
</dbReference>
<evidence type="ECO:0000313" key="1">
    <source>
        <dbReference type="EMBL" id="KAJ8680376.1"/>
    </source>
</evidence>
<reference evidence="1" key="1">
    <citation type="submission" date="2023-04" db="EMBL/GenBank/DDBJ databases">
        <title>A chromosome-level genome assembly of the parasitoid wasp Eretmocerus hayati.</title>
        <authorList>
            <person name="Zhong Y."/>
            <person name="Liu S."/>
            <person name="Liu Y."/>
        </authorList>
    </citation>
    <scope>NUCLEOTIDE SEQUENCE</scope>
    <source>
        <strain evidence="1">ZJU_SS_LIU_2023</strain>
    </source>
</reference>
<gene>
    <name evidence="1" type="ORF">QAD02_016163</name>
</gene>
<keyword evidence="2" id="KW-1185">Reference proteome</keyword>
<sequence>MIPSSGKKQVPVGDASSESSEEPSLISRQQYDSTRCSETGSNYASSSSSAGSPITDVSTLHKLDESHFDASDISHQSPISQAITDEFSPKFETLLRISEESISTVPSDDESLPEYICTDSDGTEQPVMLPSDPSEWTSTHVHSWLDWCARAFSLDEGSTRLDDNTSEDICGRDLLDWSLEQWKQKLPGASGPLLARHLGYLRLQARGITTDALSQLQHITDTEAVTSIQVSFEVSFVPYGLTFKQSGLGPNRDS</sequence>
<proteinExistence type="predicted"/>
<accession>A0ACC2PA88</accession>
<dbReference type="Proteomes" id="UP001239111">
    <property type="component" value="Chromosome 2"/>
</dbReference>
<protein>
    <submittedName>
        <fullName evidence="1">Uncharacterized protein</fullName>
    </submittedName>
</protein>
<evidence type="ECO:0000313" key="2">
    <source>
        <dbReference type="Proteomes" id="UP001239111"/>
    </source>
</evidence>
<comment type="caution">
    <text evidence="1">The sequence shown here is derived from an EMBL/GenBank/DDBJ whole genome shotgun (WGS) entry which is preliminary data.</text>
</comment>
<name>A0ACC2PA88_9HYME</name>
<organism evidence="1 2">
    <name type="scientific">Eretmocerus hayati</name>
    <dbReference type="NCBI Taxonomy" id="131215"/>
    <lineage>
        <taxon>Eukaryota</taxon>
        <taxon>Metazoa</taxon>
        <taxon>Ecdysozoa</taxon>
        <taxon>Arthropoda</taxon>
        <taxon>Hexapoda</taxon>
        <taxon>Insecta</taxon>
        <taxon>Pterygota</taxon>
        <taxon>Neoptera</taxon>
        <taxon>Endopterygota</taxon>
        <taxon>Hymenoptera</taxon>
        <taxon>Apocrita</taxon>
        <taxon>Proctotrupomorpha</taxon>
        <taxon>Chalcidoidea</taxon>
        <taxon>Aphelinidae</taxon>
        <taxon>Aphelininae</taxon>
        <taxon>Eretmocerus</taxon>
    </lineage>
</organism>